<dbReference type="InterPro" id="IPR018499">
    <property type="entry name" value="Tetraspanin/Peripherin"/>
</dbReference>
<dbReference type="PIRSF" id="PIRSF002419">
    <property type="entry name" value="Tetraspanin"/>
    <property type="match status" value="1"/>
</dbReference>
<feature type="transmembrane region" description="Helical" evidence="6">
    <location>
        <begin position="87"/>
        <end position="109"/>
    </location>
</feature>
<protein>
    <recommendedName>
        <fullName evidence="6">Tetraspanin</fullName>
    </recommendedName>
</protein>
<evidence type="ECO:0000313" key="8">
    <source>
        <dbReference type="RefSeq" id="XP_032820574.1"/>
    </source>
</evidence>
<evidence type="ECO:0000256" key="1">
    <source>
        <dbReference type="ARBA" id="ARBA00004141"/>
    </source>
</evidence>
<keyword evidence="5 6" id="KW-0472">Membrane</keyword>
<comment type="subcellular location">
    <subcellularLocation>
        <location evidence="1 6">Membrane</location>
        <topology evidence="1 6">Multi-pass membrane protein</topology>
    </subcellularLocation>
</comment>
<proteinExistence type="inferred from homology"/>
<keyword evidence="7" id="KW-1185">Reference proteome</keyword>
<dbReference type="GO" id="GO:0016020">
    <property type="term" value="C:membrane"/>
    <property type="evidence" value="ECO:0007669"/>
    <property type="project" value="UniProtKB-SubCell"/>
</dbReference>
<dbReference type="PANTHER" id="PTHR47110">
    <property type="entry name" value="TESTIS-SPECIFIC EXPRESSED PROTEIN 55"/>
    <property type="match status" value="1"/>
</dbReference>
<evidence type="ECO:0000256" key="3">
    <source>
        <dbReference type="ARBA" id="ARBA00022692"/>
    </source>
</evidence>
<gene>
    <name evidence="8" type="primary">LOC116948204</name>
</gene>
<sequence length="252" mass="28297">MAKESNAGCVQWLVIIGNVIILLCGITLTAETIWVVTDGYKVYPILGMAHNDDVFAGAWIAIFTGMAFFLLGFVGIVAALRMTRKLLLGYIVCMLIVFAFESASCITSFTQRDYLVGDQNFLLKQMLTEYPSDTYPAYTDTWNMFMREQKCCGSNGPTDWLMYTSKFSEAHNNDDVNFPWPMHCCVLSKDGPPLNITYCRLGMDGYVNTAGCFDYFSAAVNRYTWGVAWFGFAILCFTFFVLSGAMYLYTVA</sequence>
<organism evidence="7 8">
    <name type="scientific">Petromyzon marinus</name>
    <name type="common">Sea lamprey</name>
    <dbReference type="NCBI Taxonomy" id="7757"/>
    <lineage>
        <taxon>Eukaryota</taxon>
        <taxon>Metazoa</taxon>
        <taxon>Chordata</taxon>
        <taxon>Craniata</taxon>
        <taxon>Vertebrata</taxon>
        <taxon>Cyclostomata</taxon>
        <taxon>Hyperoartia</taxon>
        <taxon>Petromyzontiformes</taxon>
        <taxon>Petromyzontidae</taxon>
        <taxon>Petromyzon</taxon>
    </lineage>
</organism>
<evidence type="ECO:0000256" key="2">
    <source>
        <dbReference type="ARBA" id="ARBA00006840"/>
    </source>
</evidence>
<dbReference type="Pfam" id="PF00335">
    <property type="entry name" value="Tetraspanin"/>
    <property type="match status" value="1"/>
</dbReference>
<evidence type="ECO:0000256" key="4">
    <source>
        <dbReference type="ARBA" id="ARBA00022989"/>
    </source>
</evidence>
<evidence type="ECO:0000256" key="6">
    <source>
        <dbReference type="RuleBase" id="RU361218"/>
    </source>
</evidence>
<dbReference type="SUPFAM" id="SSF48652">
    <property type="entry name" value="Tetraspanin"/>
    <property type="match status" value="1"/>
</dbReference>
<comment type="similarity">
    <text evidence="2 6">Belongs to the tetraspanin (TM4SF) family.</text>
</comment>
<dbReference type="AlphaFoldDB" id="A0AAJ7TNC8"/>
<keyword evidence="4 6" id="KW-1133">Transmembrane helix</keyword>
<dbReference type="KEGG" id="pmrn:116948204"/>
<dbReference type="PANTHER" id="PTHR47110:SF2">
    <property type="entry name" value="UROPLAKIN-1B"/>
    <property type="match status" value="1"/>
</dbReference>
<dbReference type="PRINTS" id="PR00259">
    <property type="entry name" value="TMFOUR"/>
</dbReference>
<dbReference type="RefSeq" id="XP_032820574.1">
    <property type="nucleotide sequence ID" value="XM_032964683.1"/>
</dbReference>
<dbReference type="CDD" id="cd03156">
    <property type="entry name" value="uroplakin_I_like_LEL"/>
    <property type="match status" value="1"/>
</dbReference>
<accession>A0AAJ7TNC8</accession>
<dbReference type="CTD" id="11045"/>
<dbReference type="Gene3D" id="1.10.1450.10">
    <property type="entry name" value="Tetraspanin"/>
    <property type="match status" value="1"/>
</dbReference>
<feature type="transmembrane region" description="Helical" evidence="6">
    <location>
        <begin position="56"/>
        <end position="80"/>
    </location>
</feature>
<keyword evidence="3 6" id="KW-0812">Transmembrane</keyword>
<dbReference type="InterPro" id="IPR008952">
    <property type="entry name" value="Tetraspanin_EC2_sf"/>
</dbReference>
<name>A0AAJ7TNC8_PETMA</name>
<feature type="transmembrane region" description="Helical" evidence="6">
    <location>
        <begin position="227"/>
        <end position="249"/>
    </location>
</feature>
<reference evidence="8" key="1">
    <citation type="submission" date="2025-08" db="UniProtKB">
        <authorList>
            <consortium name="RefSeq"/>
        </authorList>
    </citation>
    <scope>IDENTIFICATION</scope>
    <source>
        <tissue evidence="8">Sperm</tissue>
    </source>
</reference>
<feature type="transmembrane region" description="Helical" evidence="6">
    <location>
        <begin position="12"/>
        <end position="36"/>
    </location>
</feature>
<evidence type="ECO:0000313" key="7">
    <source>
        <dbReference type="Proteomes" id="UP001318040"/>
    </source>
</evidence>
<dbReference type="InterPro" id="IPR000301">
    <property type="entry name" value="Tetraspanin_animals"/>
</dbReference>
<dbReference type="GeneID" id="116948204"/>
<dbReference type="Proteomes" id="UP001318040">
    <property type="component" value="Chromosome 32"/>
</dbReference>
<evidence type="ECO:0000256" key="5">
    <source>
        <dbReference type="ARBA" id="ARBA00023136"/>
    </source>
</evidence>